<dbReference type="Gene3D" id="1.10.10.10">
    <property type="entry name" value="Winged helix-like DNA-binding domain superfamily/Winged helix DNA-binding domain"/>
    <property type="match status" value="1"/>
</dbReference>
<sequence>MLLWQTTNAWQSEIRAALVLGTRGQLLRRPHPEDGRAKALQTTAQAKELVNRAVLAVERCDAKFFGSQGPAFIEVLNRLPHRGEADA</sequence>
<accession>A0ABU1JC56</accession>
<reference evidence="1 2" key="1">
    <citation type="submission" date="2023-07" db="EMBL/GenBank/DDBJ databases">
        <title>Sequencing the genomes of 1000 actinobacteria strains.</title>
        <authorList>
            <person name="Klenk H.-P."/>
        </authorList>
    </citation>
    <scope>NUCLEOTIDE SEQUENCE [LARGE SCALE GENOMIC DNA]</scope>
    <source>
        <strain evidence="1 2">DSM 14555</strain>
    </source>
</reference>
<name>A0ABU1JC56_9MICC</name>
<dbReference type="Proteomes" id="UP001185069">
    <property type="component" value="Unassembled WGS sequence"/>
</dbReference>
<keyword evidence="2" id="KW-1185">Reference proteome</keyword>
<dbReference type="EMBL" id="JAVDQF010000001">
    <property type="protein sequence ID" value="MDR6269985.1"/>
    <property type="molecule type" value="Genomic_DNA"/>
</dbReference>
<proteinExistence type="predicted"/>
<protein>
    <submittedName>
        <fullName evidence="1">DNA-binding MarR family transcriptional regulator</fullName>
    </submittedName>
</protein>
<dbReference type="GO" id="GO:0003677">
    <property type="term" value="F:DNA binding"/>
    <property type="evidence" value="ECO:0007669"/>
    <property type="project" value="UniProtKB-KW"/>
</dbReference>
<dbReference type="InterPro" id="IPR036388">
    <property type="entry name" value="WH-like_DNA-bd_sf"/>
</dbReference>
<evidence type="ECO:0000313" key="1">
    <source>
        <dbReference type="EMBL" id="MDR6269985.1"/>
    </source>
</evidence>
<evidence type="ECO:0000313" key="2">
    <source>
        <dbReference type="Proteomes" id="UP001185069"/>
    </source>
</evidence>
<comment type="caution">
    <text evidence="1">The sequence shown here is derived from an EMBL/GenBank/DDBJ whole genome shotgun (WGS) entry which is preliminary data.</text>
</comment>
<dbReference type="RefSeq" id="WP_309798731.1">
    <property type="nucleotide sequence ID" value="NZ_BAAAHY010000005.1"/>
</dbReference>
<dbReference type="InterPro" id="IPR036390">
    <property type="entry name" value="WH_DNA-bd_sf"/>
</dbReference>
<dbReference type="SUPFAM" id="SSF46785">
    <property type="entry name" value="Winged helix' DNA-binding domain"/>
    <property type="match status" value="1"/>
</dbReference>
<gene>
    <name evidence="1" type="ORF">JOE69_002223</name>
</gene>
<keyword evidence="1" id="KW-0238">DNA-binding</keyword>
<organism evidence="1 2">
    <name type="scientific">Arthrobacter russicus</name>
    <dbReference type="NCBI Taxonomy" id="172040"/>
    <lineage>
        <taxon>Bacteria</taxon>
        <taxon>Bacillati</taxon>
        <taxon>Actinomycetota</taxon>
        <taxon>Actinomycetes</taxon>
        <taxon>Micrococcales</taxon>
        <taxon>Micrococcaceae</taxon>
        <taxon>Arthrobacter</taxon>
    </lineage>
</organism>